<reference evidence="1 2" key="1">
    <citation type="submission" date="2024-01" db="EMBL/GenBank/DDBJ databases">
        <authorList>
            <person name="Waweru B."/>
        </authorList>
    </citation>
    <scope>NUCLEOTIDE SEQUENCE [LARGE SCALE GENOMIC DNA]</scope>
</reference>
<comment type="caution">
    <text evidence="1">The sequence shown here is derived from an EMBL/GenBank/DDBJ whole genome shotgun (WGS) entry which is preliminary data.</text>
</comment>
<keyword evidence="2" id="KW-1185">Reference proteome</keyword>
<name>A0AAV1S3H0_9ROSI</name>
<proteinExistence type="predicted"/>
<dbReference type="EMBL" id="CAWUPB010001160">
    <property type="protein sequence ID" value="CAK7343620.1"/>
    <property type="molecule type" value="Genomic_DNA"/>
</dbReference>
<evidence type="ECO:0000313" key="2">
    <source>
        <dbReference type="Proteomes" id="UP001314170"/>
    </source>
</evidence>
<protein>
    <recommendedName>
        <fullName evidence="3">Maturase K</fullName>
    </recommendedName>
</protein>
<gene>
    <name evidence="1" type="ORF">DCAF_LOCUS17404</name>
</gene>
<accession>A0AAV1S3H0</accession>
<dbReference type="AlphaFoldDB" id="A0AAV1S3H0"/>
<evidence type="ECO:0008006" key="3">
    <source>
        <dbReference type="Google" id="ProtNLM"/>
    </source>
</evidence>
<sequence>MNRGQKCVNIYVSLNMKFSNTPTSPLGLVPQEFVISNLTEKLAHGLRSWASSPKTRMGYTRNLLPLIRESFRSSSHTYLLTANNQNSLA</sequence>
<dbReference type="Proteomes" id="UP001314170">
    <property type="component" value="Unassembled WGS sequence"/>
</dbReference>
<organism evidence="1 2">
    <name type="scientific">Dovyalis caffra</name>
    <dbReference type="NCBI Taxonomy" id="77055"/>
    <lineage>
        <taxon>Eukaryota</taxon>
        <taxon>Viridiplantae</taxon>
        <taxon>Streptophyta</taxon>
        <taxon>Embryophyta</taxon>
        <taxon>Tracheophyta</taxon>
        <taxon>Spermatophyta</taxon>
        <taxon>Magnoliopsida</taxon>
        <taxon>eudicotyledons</taxon>
        <taxon>Gunneridae</taxon>
        <taxon>Pentapetalae</taxon>
        <taxon>rosids</taxon>
        <taxon>fabids</taxon>
        <taxon>Malpighiales</taxon>
        <taxon>Salicaceae</taxon>
        <taxon>Flacourtieae</taxon>
        <taxon>Dovyalis</taxon>
    </lineage>
</organism>
<evidence type="ECO:0000313" key="1">
    <source>
        <dbReference type="EMBL" id="CAK7343620.1"/>
    </source>
</evidence>